<feature type="domain" description="Phenol hydroxylase-like C-terminal dimerisation" evidence="6">
    <location>
        <begin position="454"/>
        <end position="639"/>
    </location>
</feature>
<organism evidence="7 8">
    <name type="scientific">Ganoderma sinense ZZ0214-1</name>
    <dbReference type="NCBI Taxonomy" id="1077348"/>
    <lineage>
        <taxon>Eukaryota</taxon>
        <taxon>Fungi</taxon>
        <taxon>Dikarya</taxon>
        <taxon>Basidiomycota</taxon>
        <taxon>Agaricomycotina</taxon>
        <taxon>Agaricomycetes</taxon>
        <taxon>Polyporales</taxon>
        <taxon>Polyporaceae</taxon>
        <taxon>Ganoderma</taxon>
    </lineage>
</organism>
<feature type="domain" description="FAD-binding" evidence="5">
    <location>
        <begin position="12"/>
        <end position="412"/>
    </location>
</feature>
<dbReference type="OrthoDB" id="1716816at2759"/>
<evidence type="ECO:0000256" key="1">
    <source>
        <dbReference type="ARBA" id="ARBA00007801"/>
    </source>
</evidence>
<evidence type="ECO:0000259" key="6">
    <source>
        <dbReference type="Pfam" id="PF07976"/>
    </source>
</evidence>
<dbReference type="InterPro" id="IPR002938">
    <property type="entry name" value="FAD-bd"/>
</dbReference>
<dbReference type="Pfam" id="PF07976">
    <property type="entry name" value="Phe_hydrox_dim"/>
    <property type="match status" value="1"/>
</dbReference>
<dbReference type="InterPro" id="IPR036249">
    <property type="entry name" value="Thioredoxin-like_sf"/>
</dbReference>
<name>A0A2G8RTA9_9APHY</name>
<dbReference type="EMBL" id="AYKW01000056">
    <property type="protein sequence ID" value="PIL24588.1"/>
    <property type="molecule type" value="Genomic_DNA"/>
</dbReference>
<dbReference type="Gene3D" id="3.50.50.60">
    <property type="entry name" value="FAD/NAD(P)-binding domain"/>
    <property type="match status" value="1"/>
</dbReference>
<dbReference type="Gene3D" id="3.30.9.10">
    <property type="entry name" value="D-Amino Acid Oxidase, subunit A, domain 2"/>
    <property type="match status" value="1"/>
</dbReference>
<keyword evidence="8" id="KW-1185">Reference proteome</keyword>
<sequence length="648" mass="71816">MSSSPVIKESHVDVLIIGAGPAGVMCANALIQAGVNVRIVDQRPEGLKAGQADGCQPRSLEIMHSYGSSLTDKMFKRGEHLHKATFYNPGPNGGIEVGLNIWTSWRSYADYRTLYRQRTTSAGAVNAPTARWPFGVTLHQGAIEDIFLEAMAEKGLTVERSTIPTAALELSQDPEGRRDPTAYIAKASSGIRRGIVTLKNLERGDVEVVNTKFLLGSDGAHSWVRKTLGIHMEGDNTDSIWGVVDMVPDTDFPDVRAQSFIHSHDGTLFIIPREDDRVRLYIQQGPESDVVDPATGRADKGRTSPEKLLEQGRKILKPYRMDVKGGEVAWWTVYVVRQRVAERYSLHERAFIAGDACHTHSPKAGQGMNASMGDTHNLAWKVVYVLRGWSPLSLLRTYESERRKYAQELIDFDKWWSKLFHSKPRTEENQDGVTHEQFLSAFKKVGGFTSGIAIRYGSSTLVDTTHQSLATNLAIGERMPPHVFIRAASALPIEVQDMLPADTRFKILVFGGDISDDGDRAKLQALADDLSKPESFLMRYGRGDVGKWEVFDVLCFSSAMKDKVGYLDFPEFFRPHYSKVLLDDEDMHGRSGGGGYSKYGIDERAGAIVVVRPDGYIGTVVPLEGVPFLNAYFAAFLLQTDTRSAWGP</sequence>
<comment type="similarity">
    <text evidence="1">Belongs to the PheA/TfdB FAD monooxygenase family.</text>
</comment>
<evidence type="ECO:0000313" key="7">
    <source>
        <dbReference type="EMBL" id="PIL24588.1"/>
    </source>
</evidence>
<dbReference type="AlphaFoldDB" id="A0A2G8RTA9"/>
<dbReference type="PANTHER" id="PTHR43004:SF20">
    <property type="entry name" value="2-MONOOXYGENASE, PUTATIVE (AFU_ORTHOLOGUE AFUA_1G13660)-RELATED"/>
    <property type="match status" value="1"/>
</dbReference>
<dbReference type="PRINTS" id="PR00420">
    <property type="entry name" value="RNGMNOXGNASE"/>
</dbReference>
<comment type="caution">
    <text evidence="7">The sequence shown here is derived from an EMBL/GenBank/DDBJ whole genome shotgun (WGS) entry which is preliminary data.</text>
</comment>
<dbReference type="InterPro" id="IPR036188">
    <property type="entry name" value="FAD/NAD-bd_sf"/>
</dbReference>
<evidence type="ECO:0000259" key="5">
    <source>
        <dbReference type="Pfam" id="PF01494"/>
    </source>
</evidence>
<evidence type="ECO:0000256" key="2">
    <source>
        <dbReference type="ARBA" id="ARBA00022630"/>
    </source>
</evidence>
<proteinExistence type="inferred from homology"/>
<dbReference type="STRING" id="1077348.A0A2G8RTA9"/>
<dbReference type="Gene3D" id="3.40.30.20">
    <property type="match status" value="1"/>
</dbReference>
<evidence type="ECO:0008006" key="9">
    <source>
        <dbReference type="Google" id="ProtNLM"/>
    </source>
</evidence>
<dbReference type="InterPro" id="IPR050641">
    <property type="entry name" value="RIFMO-like"/>
</dbReference>
<evidence type="ECO:0000256" key="4">
    <source>
        <dbReference type="ARBA" id="ARBA00023002"/>
    </source>
</evidence>
<dbReference type="SUPFAM" id="SSF54373">
    <property type="entry name" value="FAD-linked reductases, C-terminal domain"/>
    <property type="match status" value="1"/>
</dbReference>
<dbReference type="CDD" id="cd02979">
    <property type="entry name" value="PHOX_C"/>
    <property type="match status" value="1"/>
</dbReference>
<dbReference type="InterPro" id="IPR038220">
    <property type="entry name" value="PHOX_C_sf"/>
</dbReference>
<accession>A0A2G8RTA9</accession>
<dbReference type="Proteomes" id="UP000230002">
    <property type="component" value="Unassembled WGS sequence"/>
</dbReference>
<dbReference type="GO" id="GO:0071949">
    <property type="term" value="F:FAD binding"/>
    <property type="evidence" value="ECO:0007669"/>
    <property type="project" value="InterPro"/>
</dbReference>
<gene>
    <name evidence="7" type="ORF">GSI_12472</name>
</gene>
<protein>
    <recommendedName>
        <fullName evidence="9">FAD-binding domain-containing protein</fullName>
    </recommendedName>
</protein>
<dbReference type="SUPFAM" id="SSF51905">
    <property type="entry name" value="FAD/NAD(P)-binding domain"/>
    <property type="match status" value="1"/>
</dbReference>
<keyword evidence="2" id="KW-0285">Flavoprotein</keyword>
<dbReference type="InterPro" id="IPR012941">
    <property type="entry name" value="Phe_hydrox_C_dim_dom"/>
</dbReference>
<keyword evidence="4" id="KW-0560">Oxidoreductase</keyword>
<dbReference type="GO" id="GO:0016709">
    <property type="term" value="F:oxidoreductase activity, acting on paired donors, with incorporation or reduction of molecular oxygen, NAD(P)H as one donor, and incorporation of one atom of oxygen"/>
    <property type="evidence" value="ECO:0007669"/>
    <property type="project" value="UniProtKB-ARBA"/>
</dbReference>
<reference evidence="7 8" key="1">
    <citation type="journal article" date="2015" name="Sci. Rep.">
        <title>Chromosome-level genome map provides insights into diverse defense mechanisms in the medicinal fungus Ganoderma sinense.</title>
        <authorList>
            <person name="Zhu Y."/>
            <person name="Xu J."/>
            <person name="Sun C."/>
            <person name="Zhou S."/>
            <person name="Xu H."/>
            <person name="Nelson D.R."/>
            <person name="Qian J."/>
            <person name="Song J."/>
            <person name="Luo H."/>
            <person name="Xiang L."/>
            <person name="Li Y."/>
            <person name="Xu Z."/>
            <person name="Ji A."/>
            <person name="Wang L."/>
            <person name="Lu S."/>
            <person name="Hayward A."/>
            <person name="Sun W."/>
            <person name="Li X."/>
            <person name="Schwartz D.C."/>
            <person name="Wang Y."/>
            <person name="Chen S."/>
        </authorList>
    </citation>
    <scope>NUCLEOTIDE SEQUENCE [LARGE SCALE GENOMIC DNA]</scope>
    <source>
        <strain evidence="7 8">ZZ0214-1</strain>
    </source>
</reference>
<keyword evidence="3" id="KW-0274">FAD</keyword>
<dbReference type="SUPFAM" id="SSF52833">
    <property type="entry name" value="Thioredoxin-like"/>
    <property type="match status" value="1"/>
</dbReference>
<evidence type="ECO:0000313" key="8">
    <source>
        <dbReference type="Proteomes" id="UP000230002"/>
    </source>
</evidence>
<evidence type="ECO:0000256" key="3">
    <source>
        <dbReference type="ARBA" id="ARBA00022827"/>
    </source>
</evidence>
<dbReference type="PANTHER" id="PTHR43004">
    <property type="entry name" value="TRK SYSTEM POTASSIUM UPTAKE PROTEIN"/>
    <property type="match status" value="1"/>
</dbReference>
<dbReference type="Pfam" id="PF01494">
    <property type="entry name" value="FAD_binding_3"/>
    <property type="match status" value="1"/>
</dbReference>